<feature type="signal peptide" evidence="1">
    <location>
        <begin position="1"/>
        <end position="33"/>
    </location>
</feature>
<sequence>MTFKYNHPSHSKKVVSAVLAGMMALSAGGAAMAAESTETGQGQTAAITNTAAPTGLFSDIKVGYWAEKHVYKLAYQGILLGNNGLFRPGDAVTQQEAVTMAIRFMNQEGQLKTDTAAALPTNMEVGNYFKPYVALALQLGLIDKTEESTVDVSKTSWGQKPASREWITKLLIRSLDKDAEAKAQNNQSTGFADNADISESGKGYVNLAVSLDLAKGVEGNKFNPTGSVTRAQLATFFSRGESLTDTAYPNTSTGYVTGLKDGQITLVVDGKAVNFTVNSSTPYFTKDSETRASSTDVKLYTKVQVVGSTGVASYVEVVDATPQVESVEGTFARSLSGNKIGIFVGENYETYSYDEATAFIDQNGNAIKLSDITADSIIEVQRETFSADKKTVVIRVKSGIVNKSDNGVIAEVSTSGKTIKLVNAAGATEQFAYNDNLIITYQNRILSVADLKAGSAVKYTVKDSVLQTIALSQGVEQSVRGTLVEIGGNQSTLTFKREGGSLEAKLLTEKPEVIINGIQDATLNDLITDATNGDQVELTLNSDDQVTRIQVIGRQMEPKNGVTVVYYNSKTKVLTVLDNNKKPFVFTLDEKTKLDYNTTKPTLAGLESLLNDGRKLDLTYVGTRALSVKVIYKYEGTISNIDTSGKKISLLSGNQTITVPYTTAPTVEIYNKSGASLGDLKIGDNVTVTLGANQDVVQRVALNTVAQFEVVALEANGRIRVKSDLLTSQFYVDQAVLTGESGQTITPSQLTAGNLINVTFEGATPKAVQVVKRTLAEVTAVDASSVTLKQFNGQTETVPVSGSVKVVKSGSTLTSLTSLTVGDRVEMTKDTDNSTRFRVLTVMSKQFWSYDGVGNQILVKRETTADTNYRFALGSSVFVHQGDNTLSVQSLRDNDNIVLYLLNNVILEIQKQ</sequence>
<dbReference type="PROSITE" id="PS51272">
    <property type="entry name" value="SLH"/>
    <property type="match status" value="2"/>
</dbReference>
<dbReference type="AlphaFoldDB" id="A0A100VMH9"/>
<evidence type="ECO:0000256" key="1">
    <source>
        <dbReference type="SAM" id="SignalP"/>
    </source>
</evidence>
<proteinExistence type="predicted"/>
<evidence type="ECO:0000259" key="2">
    <source>
        <dbReference type="PROSITE" id="PS51272"/>
    </source>
</evidence>
<organism evidence="3 4">
    <name type="scientific">Paenibacillus amylolyticus</name>
    <dbReference type="NCBI Taxonomy" id="1451"/>
    <lineage>
        <taxon>Bacteria</taxon>
        <taxon>Bacillati</taxon>
        <taxon>Bacillota</taxon>
        <taxon>Bacilli</taxon>
        <taxon>Bacillales</taxon>
        <taxon>Paenibacillaceae</taxon>
        <taxon>Paenibacillus</taxon>
    </lineage>
</organism>
<dbReference type="RefSeq" id="WP_062835135.1">
    <property type="nucleotide sequence ID" value="NZ_BCNV01000001.1"/>
</dbReference>
<dbReference type="InterPro" id="IPR001119">
    <property type="entry name" value="SLH_dom"/>
</dbReference>
<accession>A0A100VMH9</accession>
<gene>
    <name evidence="3" type="ORF">PAHA3_2687</name>
</gene>
<evidence type="ECO:0000313" key="3">
    <source>
        <dbReference type="EMBL" id="GAS82613.1"/>
    </source>
</evidence>
<keyword evidence="1" id="KW-0732">Signal</keyword>
<reference evidence="3 4" key="1">
    <citation type="journal article" date="2016" name="Genome Announc.">
        <title>Draft Genome Sequence of Paenibacillus amylolyticus Heshi-A3, Isolated from Fermented Rice Bran in a Japanese Fermented Seafood Dish.</title>
        <authorList>
            <person name="Akuzawa S."/>
            <person name="Nagaoka J."/>
            <person name="Kanekatsu M."/>
            <person name="Kubota E."/>
            <person name="Ohtake R."/>
            <person name="Suzuki T."/>
            <person name="Kanesaki Y."/>
        </authorList>
    </citation>
    <scope>NUCLEOTIDE SEQUENCE [LARGE SCALE GENOMIC DNA]</scope>
    <source>
        <strain evidence="3 4">Heshi-A3</strain>
    </source>
</reference>
<protein>
    <submittedName>
        <fullName evidence="3">S-layer domain protein</fullName>
    </submittedName>
</protein>
<dbReference type="PANTHER" id="PTHR43308">
    <property type="entry name" value="OUTER MEMBRANE PROTEIN ALPHA-RELATED"/>
    <property type="match status" value="1"/>
</dbReference>
<dbReference type="PANTHER" id="PTHR43308:SF5">
    <property type="entry name" value="S-LAYER PROTEIN _ PEPTIDOGLYCAN ENDO-BETA-N-ACETYLGLUCOSAMINIDASE"/>
    <property type="match status" value="1"/>
</dbReference>
<name>A0A100VMH9_PAEAM</name>
<reference evidence="4" key="2">
    <citation type="submission" date="2016-01" db="EMBL/GenBank/DDBJ databases">
        <title>Draft Genome Sequence of Paenibacillus amylolyticus Heshi-A3 that Was Isolated from Fermented Rice Bran with Aging Salted Mackerel, Which Was Named Heshiko as Traditional Fermented Seafood in Japan.</title>
        <authorList>
            <person name="Akuzawa S."/>
            <person name="Nakagawa J."/>
            <person name="Kanekatsu T."/>
            <person name="Kubota E."/>
            <person name="Ohtake R."/>
            <person name="Suzuki T."/>
            <person name="Kanesaki Y."/>
        </authorList>
    </citation>
    <scope>NUCLEOTIDE SEQUENCE [LARGE SCALE GENOMIC DNA]</scope>
    <source>
        <strain evidence="4">Heshi-A3</strain>
    </source>
</reference>
<feature type="chain" id="PRO_5007089389" evidence="1">
    <location>
        <begin position="34"/>
        <end position="912"/>
    </location>
</feature>
<feature type="domain" description="SLH" evidence="2">
    <location>
        <begin position="53"/>
        <end position="115"/>
    </location>
</feature>
<comment type="caution">
    <text evidence="3">The sequence shown here is derived from an EMBL/GenBank/DDBJ whole genome shotgun (WGS) entry which is preliminary data.</text>
</comment>
<dbReference type="Proteomes" id="UP000069697">
    <property type="component" value="Unassembled WGS sequence"/>
</dbReference>
<dbReference type="Pfam" id="PF00395">
    <property type="entry name" value="SLH"/>
    <property type="match status" value="2"/>
</dbReference>
<feature type="domain" description="SLH" evidence="2">
    <location>
        <begin position="188"/>
        <end position="251"/>
    </location>
</feature>
<evidence type="ECO:0000313" key="4">
    <source>
        <dbReference type="Proteomes" id="UP000069697"/>
    </source>
</evidence>
<dbReference type="EMBL" id="BCNV01000001">
    <property type="protein sequence ID" value="GAS82613.1"/>
    <property type="molecule type" value="Genomic_DNA"/>
</dbReference>
<dbReference type="InterPro" id="IPR051465">
    <property type="entry name" value="Cell_Envelope_Struct_Comp"/>
</dbReference>